<organism evidence="2 3">
    <name type="scientific">Agitococcus lubricus</name>
    <dbReference type="NCBI Taxonomy" id="1077255"/>
    <lineage>
        <taxon>Bacteria</taxon>
        <taxon>Pseudomonadati</taxon>
        <taxon>Pseudomonadota</taxon>
        <taxon>Gammaproteobacteria</taxon>
        <taxon>Moraxellales</taxon>
        <taxon>Moraxellaceae</taxon>
        <taxon>Agitococcus</taxon>
    </lineage>
</organism>
<keyword evidence="3" id="KW-1185">Reference proteome</keyword>
<sequence>MIPLSSEWGGENYGLNKHLIAKIYPVNDDGLVENADSQTVV</sequence>
<gene>
    <name evidence="2" type="ORF">C8N29_1331</name>
    <name evidence="1" type="ORF">C8N29_1426</name>
</gene>
<dbReference type="EMBL" id="QAON01000033">
    <property type="protein sequence ID" value="PTQ86723.1"/>
    <property type="molecule type" value="Genomic_DNA"/>
</dbReference>
<feature type="non-terminal residue" evidence="2">
    <location>
        <position position="41"/>
    </location>
</feature>
<dbReference type="AlphaFoldDB" id="A0A2T5ISB0"/>
<proteinExistence type="predicted"/>
<name>A0A2T5ISB0_9GAMM</name>
<reference evidence="2 3" key="1">
    <citation type="submission" date="2018-04" db="EMBL/GenBank/DDBJ databases">
        <title>Genomic Encyclopedia of Archaeal and Bacterial Type Strains, Phase II (KMG-II): from individual species to whole genera.</title>
        <authorList>
            <person name="Goeker M."/>
        </authorList>
    </citation>
    <scope>NUCLEOTIDE SEQUENCE [LARGE SCALE GENOMIC DNA]</scope>
    <source>
        <strain evidence="2 3">DSM 5822</strain>
    </source>
</reference>
<protein>
    <submittedName>
        <fullName evidence="2">Uncharacterized protein</fullName>
    </submittedName>
</protein>
<accession>A0A2T5ISB0</accession>
<dbReference type="EMBL" id="QAON01000042">
    <property type="protein sequence ID" value="PTQ86533.1"/>
    <property type="molecule type" value="Genomic_DNA"/>
</dbReference>
<comment type="caution">
    <text evidence="2">The sequence shown here is derived from an EMBL/GenBank/DDBJ whole genome shotgun (WGS) entry which is preliminary data.</text>
</comment>
<evidence type="ECO:0000313" key="2">
    <source>
        <dbReference type="EMBL" id="PTQ86723.1"/>
    </source>
</evidence>
<dbReference type="Proteomes" id="UP000244223">
    <property type="component" value="Unassembled WGS sequence"/>
</dbReference>
<evidence type="ECO:0000313" key="1">
    <source>
        <dbReference type="EMBL" id="PTQ86533.1"/>
    </source>
</evidence>
<evidence type="ECO:0000313" key="3">
    <source>
        <dbReference type="Proteomes" id="UP000244223"/>
    </source>
</evidence>